<dbReference type="EC" id="2.7.1.69" evidence="2"/>
<dbReference type="GO" id="GO:0008982">
    <property type="term" value="F:protein-N(PI)-phosphohistidine-sugar phosphotransferase activity"/>
    <property type="evidence" value="ECO:0007669"/>
    <property type="project" value="InterPro"/>
</dbReference>
<dbReference type="GO" id="GO:0005737">
    <property type="term" value="C:cytoplasm"/>
    <property type="evidence" value="ECO:0007669"/>
    <property type="project" value="InterPro"/>
</dbReference>
<dbReference type="Pfam" id="PF03829">
    <property type="entry name" value="PTSIIA_gutA"/>
    <property type="match status" value="1"/>
</dbReference>
<dbReference type="Proteomes" id="UP000029380">
    <property type="component" value="Unassembled WGS sequence"/>
</dbReference>
<dbReference type="Gene3D" id="2.40.33.40">
    <property type="entry name" value="Phosphotransferase system, glucitol/sorbitol-specific IIA component"/>
    <property type="match status" value="1"/>
</dbReference>
<evidence type="ECO:0000313" key="2">
    <source>
        <dbReference type="EMBL" id="KFN90155.1"/>
    </source>
</evidence>
<dbReference type="AlphaFoldDB" id="A0A091C0A4"/>
<dbReference type="PATRIC" id="fig|1302649.3.peg.2038"/>
<evidence type="ECO:0000256" key="1">
    <source>
        <dbReference type="PROSITE-ProRule" id="PRU00420"/>
    </source>
</evidence>
<reference evidence="2 3" key="1">
    <citation type="submission" date="2014-08" db="EMBL/GenBank/DDBJ databases">
        <title>Genome sequence of Tetragenococcus muriaticus.</title>
        <authorList>
            <person name="Chuea-nongthon C."/>
            <person name="Rodtong S."/>
            <person name="Yongsawatdigul J."/>
            <person name="Steele J.L."/>
            <person name="Liu X.-y."/>
            <person name="Speers J."/>
            <person name="Glasner J.D."/>
            <person name="Neeno-Eckwall E.C."/>
        </authorList>
    </citation>
    <scope>NUCLEOTIDE SEQUENCE [LARGE SCALE GENOMIC DNA]</scope>
    <source>
        <strain evidence="2 3">PMC-11-5</strain>
    </source>
</reference>
<dbReference type="SUPFAM" id="SSF141530">
    <property type="entry name" value="PTSIIA/GutA-like"/>
    <property type="match status" value="1"/>
</dbReference>
<proteinExistence type="predicted"/>
<comment type="caution">
    <text evidence="2">The sequence shown here is derived from an EMBL/GenBank/DDBJ whole genome shotgun (WGS) entry which is preliminary data.</text>
</comment>
<protein>
    <submittedName>
        <fullName evidence="2">PTS system IIA component</fullName>
        <ecNumber evidence="2">2.7.1.69</ecNumber>
    </submittedName>
</protein>
<evidence type="ECO:0000313" key="3">
    <source>
        <dbReference type="Proteomes" id="UP000029380"/>
    </source>
</evidence>
<dbReference type="InterPro" id="IPR036665">
    <property type="entry name" value="PTS_IIA_glucitol/sorbitol_sf"/>
</dbReference>
<dbReference type="PROSITE" id="PS51097">
    <property type="entry name" value="PTS_EIIA_TYPE_5"/>
    <property type="match status" value="1"/>
</dbReference>
<dbReference type="InterPro" id="IPR004716">
    <property type="entry name" value="PTS_IIA_glucitol/sorbitol-sp"/>
</dbReference>
<organism evidence="2 3">
    <name type="scientific">Tetragenococcus muriaticus PMC-11-5</name>
    <dbReference type="NCBI Taxonomy" id="1302649"/>
    <lineage>
        <taxon>Bacteria</taxon>
        <taxon>Bacillati</taxon>
        <taxon>Bacillota</taxon>
        <taxon>Bacilli</taxon>
        <taxon>Lactobacillales</taxon>
        <taxon>Enterococcaceae</taxon>
        <taxon>Tetragenococcus</taxon>
    </lineage>
</organism>
<sequence length="116" mass="13090">MQKAKILQIGEQAVDDEENILIFFGENVTEGLRPYSVVQSIDSPEKIELSVGDKVFFGQQEYQVTYVGHLVNQNLQTIQHTSFVFSDQPQEKLTSSIYLTPARLPDISTGMTITYC</sequence>
<dbReference type="PANTHER" id="PTHR40398">
    <property type="entry name" value="PTS SYSTEM GLUCITOL/SORBITOL-SPECIFIC EIIA COMPONENT"/>
    <property type="match status" value="1"/>
</dbReference>
<dbReference type="OrthoDB" id="7065254at2"/>
<comment type="caution">
    <text evidence="1">Lacks conserved residue(s) required for the propagation of feature annotation.</text>
</comment>
<dbReference type="EMBL" id="JPVU01000226">
    <property type="protein sequence ID" value="KFN90155.1"/>
    <property type="molecule type" value="Genomic_DNA"/>
</dbReference>
<dbReference type="GO" id="GO:0009401">
    <property type="term" value="P:phosphoenolpyruvate-dependent sugar phosphotransferase system"/>
    <property type="evidence" value="ECO:0007669"/>
    <property type="project" value="InterPro"/>
</dbReference>
<gene>
    <name evidence="2" type="ORF">TMUPMC115_2041</name>
</gene>
<keyword evidence="2" id="KW-0808">Transferase</keyword>
<dbReference type="GO" id="GO:0016301">
    <property type="term" value="F:kinase activity"/>
    <property type="evidence" value="ECO:0007669"/>
    <property type="project" value="TreeGrafter"/>
</dbReference>
<accession>A0A091C0A4</accession>
<dbReference type="RefSeq" id="WP_028790584.1">
    <property type="nucleotide sequence ID" value="NZ_JPVU01000226.1"/>
</dbReference>
<dbReference type="PANTHER" id="PTHR40398:SF1">
    <property type="entry name" value="PTS SYSTEM GLUCITOL_SORBITOL-SPECIFIC EIIA COMPONENT"/>
    <property type="match status" value="1"/>
</dbReference>
<name>A0A091C0A4_9ENTE</name>